<dbReference type="AlphaFoldDB" id="A0A6N8DUW9"/>
<dbReference type="OrthoDB" id="9965233at2"/>
<dbReference type="Proteomes" id="UP000439113">
    <property type="component" value="Unassembled WGS sequence"/>
</dbReference>
<protein>
    <submittedName>
        <fullName evidence="1">Uncharacterized protein</fullName>
    </submittedName>
</protein>
<organism evidence="1 2">
    <name type="scientific">Rhodoblastus acidophilus</name>
    <name type="common">Rhodopseudomonas acidophila</name>
    <dbReference type="NCBI Taxonomy" id="1074"/>
    <lineage>
        <taxon>Bacteria</taxon>
        <taxon>Pseudomonadati</taxon>
        <taxon>Pseudomonadota</taxon>
        <taxon>Alphaproteobacteria</taxon>
        <taxon>Hyphomicrobiales</taxon>
        <taxon>Rhodoblastaceae</taxon>
        <taxon>Rhodoblastus</taxon>
    </lineage>
</organism>
<sequence length="92" mass="10442">MRDFLEFGTRLAREKAPGNYMVCVGGYPREALPTFAAAERRAWDLLRVEPKGDFSIYEVETGIHFDIPESPRLDEGVMPGVFDAFFGVPQMR</sequence>
<dbReference type="EMBL" id="WNKS01000024">
    <property type="protein sequence ID" value="MTV32983.1"/>
    <property type="molecule type" value="Genomic_DNA"/>
</dbReference>
<accession>A0A6N8DUW9</accession>
<gene>
    <name evidence="1" type="ORF">GJ654_18540</name>
</gene>
<name>A0A6N8DUW9_RHOAC</name>
<evidence type="ECO:0000313" key="1">
    <source>
        <dbReference type="EMBL" id="MTV32983.1"/>
    </source>
</evidence>
<dbReference type="RefSeq" id="WP_155447657.1">
    <property type="nucleotide sequence ID" value="NZ_JAOQNR010000023.1"/>
</dbReference>
<reference evidence="1 2" key="1">
    <citation type="submission" date="2019-11" db="EMBL/GenBank/DDBJ databases">
        <title>Whole-genome sequence of a Rhodoblastus acidophilus DSM 142.</title>
        <authorList>
            <person name="Kyndt J.A."/>
            <person name="Meyer T.E."/>
        </authorList>
    </citation>
    <scope>NUCLEOTIDE SEQUENCE [LARGE SCALE GENOMIC DNA]</scope>
    <source>
        <strain evidence="1 2">DSM 142</strain>
    </source>
</reference>
<evidence type="ECO:0000313" key="2">
    <source>
        <dbReference type="Proteomes" id="UP000439113"/>
    </source>
</evidence>
<proteinExistence type="predicted"/>
<comment type="caution">
    <text evidence="1">The sequence shown here is derived from an EMBL/GenBank/DDBJ whole genome shotgun (WGS) entry which is preliminary data.</text>
</comment>